<accession>A0AAW0GFL5</accession>
<dbReference type="EMBL" id="JASBNA010000012">
    <property type="protein sequence ID" value="KAK7687820.1"/>
    <property type="molecule type" value="Genomic_DNA"/>
</dbReference>
<comment type="caution">
    <text evidence="1">The sequence shown here is derived from an EMBL/GenBank/DDBJ whole genome shotgun (WGS) entry which is preliminary data.</text>
</comment>
<evidence type="ECO:0000313" key="2">
    <source>
        <dbReference type="Proteomes" id="UP001385951"/>
    </source>
</evidence>
<reference evidence="1 2" key="1">
    <citation type="submission" date="2022-09" db="EMBL/GenBank/DDBJ databases">
        <authorList>
            <person name="Palmer J.M."/>
        </authorList>
    </citation>
    <scope>NUCLEOTIDE SEQUENCE [LARGE SCALE GENOMIC DNA]</scope>
    <source>
        <strain evidence="1 2">DSM 7382</strain>
    </source>
</reference>
<evidence type="ECO:0008006" key="3">
    <source>
        <dbReference type="Google" id="ProtNLM"/>
    </source>
</evidence>
<dbReference type="Proteomes" id="UP001385951">
    <property type="component" value="Unassembled WGS sequence"/>
</dbReference>
<evidence type="ECO:0000313" key="1">
    <source>
        <dbReference type="EMBL" id="KAK7687820.1"/>
    </source>
</evidence>
<organism evidence="1 2">
    <name type="scientific">Cerrena zonata</name>
    <dbReference type="NCBI Taxonomy" id="2478898"/>
    <lineage>
        <taxon>Eukaryota</taxon>
        <taxon>Fungi</taxon>
        <taxon>Dikarya</taxon>
        <taxon>Basidiomycota</taxon>
        <taxon>Agaricomycotina</taxon>
        <taxon>Agaricomycetes</taxon>
        <taxon>Polyporales</taxon>
        <taxon>Cerrenaceae</taxon>
        <taxon>Cerrena</taxon>
    </lineage>
</organism>
<gene>
    <name evidence="1" type="ORF">QCA50_009039</name>
</gene>
<name>A0AAW0GFL5_9APHY</name>
<protein>
    <recommendedName>
        <fullName evidence="3">Thaumatin-like protein</fullName>
    </recommendedName>
</protein>
<keyword evidence="2" id="KW-1185">Reference proteome</keyword>
<dbReference type="AlphaFoldDB" id="A0AAW0GFL5"/>
<sequence>MAIAQCGDMGEGCLTVETTLRNPVTPGIGSGTDLNLIFPHAFSANTSFEYFNGCDGVGQSCDNPACPDAFHSPDDERTVTVCLADNVNLAITFCQ</sequence>
<proteinExistence type="predicted"/>